<dbReference type="AlphaFoldDB" id="A0A3B7MS08"/>
<protein>
    <submittedName>
        <fullName evidence="1">Uncharacterized protein</fullName>
    </submittedName>
</protein>
<dbReference type="RefSeq" id="WP_119049139.1">
    <property type="nucleotide sequence ID" value="NZ_CP032157.1"/>
</dbReference>
<dbReference type="EMBL" id="CP032157">
    <property type="protein sequence ID" value="AXY73301.1"/>
    <property type="molecule type" value="Genomic_DNA"/>
</dbReference>
<dbReference type="PROSITE" id="PS51257">
    <property type="entry name" value="PROKAR_LIPOPROTEIN"/>
    <property type="match status" value="1"/>
</dbReference>
<reference evidence="1 2" key="1">
    <citation type="submission" date="2018-09" db="EMBL/GenBank/DDBJ databases">
        <title>Genome sequencing of strain 6GH32-13.</title>
        <authorList>
            <person name="Weon H.-Y."/>
            <person name="Heo J."/>
            <person name="Kwon S.-W."/>
        </authorList>
    </citation>
    <scope>NUCLEOTIDE SEQUENCE [LARGE SCALE GENOMIC DNA]</scope>
    <source>
        <strain evidence="1 2">5GH32-13</strain>
    </source>
</reference>
<proteinExistence type="predicted"/>
<organism evidence="1 2">
    <name type="scientific">Paraflavitalea soli</name>
    <dbReference type="NCBI Taxonomy" id="2315862"/>
    <lineage>
        <taxon>Bacteria</taxon>
        <taxon>Pseudomonadati</taxon>
        <taxon>Bacteroidota</taxon>
        <taxon>Chitinophagia</taxon>
        <taxon>Chitinophagales</taxon>
        <taxon>Chitinophagaceae</taxon>
        <taxon>Paraflavitalea</taxon>
    </lineage>
</organism>
<dbReference type="KEGG" id="pseg:D3H65_04595"/>
<evidence type="ECO:0000313" key="1">
    <source>
        <dbReference type="EMBL" id="AXY73301.1"/>
    </source>
</evidence>
<name>A0A3B7MS08_9BACT</name>
<accession>A0A3B7MS08</accession>
<keyword evidence="2" id="KW-1185">Reference proteome</keyword>
<sequence length="314" mass="34808">MLFTRTACTIILLIGLLPAAIACRGHKGAMDESAAMIYEGTSPGVTAERVFLKIPLNERCDFIRWKLTLLQDAATKAATTFILQREYGFYVDNRTDKSMGQATIEGAWEVAKVPNLKAGSIVYQLHANSSSICLLRLDDNLLHLLNSNKDLMIGNGGQSFTLSRTTNIIPPMSIYQSLQVSAHFISGIQDTMLTFVGRSPCKAIASDLGLPADPACFKLKWSLKLYQDPVTFKPTRYQLRRVVQGLDLIEGSWTIVKGTAADPNALVYLLDPGKPGYTLYLMKGDDNVLFFLDKQRNLLVGDSLFSYTLNRQKQ</sequence>
<gene>
    <name evidence="1" type="ORF">D3H65_04595</name>
</gene>
<dbReference type="Proteomes" id="UP000263900">
    <property type="component" value="Chromosome"/>
</dbReference>
<dbReference type="OrthoDB" id="952272at2"/>
<evidence type="ECO:0000313" key="2">
    <source>
        <dbReference type="Proteomes" id="UP000263900"/>
    </source>
</evidence>